<accession>W9S6H1</accession>
<feature type="compositionally biased region" description="Polar residues" evidence="1">
    <location>
        <begin position="101"/>
        <end position="113"/>
    </location>
</feature>
<reference evidence="3" key="1">
    <citation type="submission" date="2013-01" db="EMBL/GenBank/DDBJ databases">
        <title>Draft Genome Sequence of a Mulberry Tree, Morus notabilis C.K. Schneid.</title>
        <authorList>
            <person name="He N."/>
            <person name="Zhao S."/>
        </authorList>
    </citation>
    <scope>NUCLEOTIDE SEQUENCE</scope>
</reference>
<keyword evidence="3" id="KW-1185">Reference proteome</keyword>
<dbReference type="AlphaFoldDB" id="W9S6H1"/>
<proteinExistence type="predicted"/>
<dbReference type="Proteomes" id="UP000030645">
    <property type="component" value="Unassembled WGS sequence"/>
</dbReference>
<organism evidence="2 3">
    <name type="scientific">Morus notabilis</name>
    <dbReference type="NCBI Taxonomy" id="981085"/>
    <lineage>
        <taxon>Eukaryota</taxon>
        <taxon>Viridiplantae</taxon>
        <taxon>Streptophyta</taxon>
        <taxon>Embryophyta</taxon>
        <taxon>Tracheophyta</taxon>
        <taxon>Spermatophyta</taxon>
        <taxon>Magnoliopsida</taxon>
        <taxon>eudicotyledons</taxon>
        <taxon>Gunneridae</taxon>
        <taxon>Pentapetalae</taxon>
        <taxon>rosids</taxon>
        <taxon>fabids</taxon>
        <taxon>Rosales</taxon>
        <taxon>Moraceae</taxon>
        <taxon>Moreae</taxon>
        <taxon>Morus</taxon>
    </lineage>
</organism>
<name>W9S6H1_9ROSA</name>
<gene>
    <name evidence="2" type="ORF">L484_001533</name>
</gene>
<evidence type="ECO:0000313" key="2">
    <source>
        <dbReference type="EMBL" id="EXC28452.1"/>
    </source>
</evidence>
<evidence type="ECO:0000313" key="3">
    <source>
        <dbReference type="Proteomes" id="UP000030645"/>
    </source>
</evidence>
<feature type="compositionally biased region" description="Low complexity" evidence="1">
    <location>
        <begin position="86"/>
        <end position="96"/>
    </location>
</feature>
<feature type="region of interest" description="Disordered" evidence="1">
    <location>
        <begin position="79"/>
        <end position="130"/>
    </location>
</feature>
<sequence length="146" mass="16298">MEIQFRGYNLCKIIRTSSKHCFLLSILNPLIAIVEEEKTYNQIQALIQFSRRRYTRRLPISKTPLLPRRSSAPIAATRRLNVATKTPFTPQSAASPPTSPIQNGSESSAQQTPRLPPINSAVSATNRSPNLCYPTTVAPPIWARQI</sequence>
<evidence type="ECO:0000256" key="1">
    <source>
        <dbReference type="SAM" id="MobiDB-lite"/>
    </source>
</evidence>
<protein>
    <submittedName>
        <fullName evidence="2">Uncharacterized protein</fullName>
    </submittedName>
</protein>
<feature type="compositionally biased region" description="Polar residues" evidence="1">
    <location>
        <begin position="120"/>
        <end position="129"/>
    </location>
</feature>
<dbReference type="EMBL" id="KE346166">
    <property type="protein sequence ID" value="EXC28452.1"/>
    <property type="molecule type" value="Genomic_DNA"/>
</dbReference>